<dbReference type="Pfam" id="PF01063">
    <property type="entry name" value="Aminotran_4"/>
    <property type="match status" value="1"/>
</dbReference>
<dbReference type="SUPFAM" id="SSF56752">
    <property type="entry name" value="D-aminoacid aminotransferase-like PLP-dependent enzymes"/>
    <property type="match status" value="1"/>
</dbReference>
<protein>
    <submittedName>
        <fullName evidence="1">Aminodeoxychorismate lyase</fullName>
        <ecNumber evidence="1">4.1.3.38</ecNumber>
    </submittedName>
</protein>
<sequence>MKLEFLETIKALDGVVYNIEYHQRRYEAVLSSYGIKQFVELSTLVDAPKEGLYRCRLVYDLEGNVACSYYPYVKRRTASLKLVTADKLEYSKKYADREALEALFAKRAGCDDILIVKNGLLCDTSIANIALFDGKEWVTPKKPLLAGTTRERLLESGFLIQKDIRVEDLKEYMQMAVMNAMIDFDIIADKKIEEIMC</sequence>
<reference evidence="1" key="1">
    <citation type="submission" date="2016-10" db="EMBL/GenBank/DDBJ databases">
        <authorList>
            <person name="de Groot N.N."/>
        </authorList>
    </citation>
    <scope>NUCLEOTIDE SEQUENCE</scope>
</reference>
<organism evidence="1">
    <name type="scientific">hydrothermal vent metagenome</name>
    <dbReference type="NCBI Taxonomy" id="652676"/>
    <lineage>
        <taxon>unclassified sequences</taxon>
        <taxon>metagenomes</taxon>
        <taxon>ecological metagenomes</taxon>
    </lineage>
</organism>
<evidence type="ECO:0000313" key="1">
    <source>
        <dbReference type="EMBL" id="SFV66327.1"/>
    </source>
</evidence>
<keyword evidence="1" id="KW-0456">Lyase</keyword>
<dbReference type="AlphaFoldDB" id="A0A1W1CKV3"/>
<dbReference type="Gene3D" id="3.30.470.10">
    <property type="match status" value="1"/>
</dbReference>
<proteinExistence type="predicted"/>
<dbReference type="InterPro" id="IPR043131">
    <property type="entry name" value="BCAT-like_N"/>
</dbReference>
<accession>A0A1W1CKV3</accession>
<dbReference type="EC" id="4.1.3.38" evidence="1"/>
<dbReference type="InterPro" id="IPR043132">
    <property type="entry name" value="BCAT-like_C"/>
</dbReference>
<dbReference type="EMBL" id="FPHK01000100">
    <property type="protein sequence ID" value="SFV66327.1"/>
    <property type="molecule type" value="Genomic_DNA"/>
</dbReference>
<dbReference type="GO" id="GO:0008696">
    <property type="term" value="F:4-amino-4-deoxychorismate lyase activity"/>
    <property type="evidence" value="ECO:0007669"/>
    <property type="project" value="UniProtKB-EC"/>
</dbReference>
<gene>
    <name evidence="1" type="ORF">MNB_SM-6-389</name>
</gene>
<name>A0A1W1CKV3_9ZZZZ</name>
<dbReference type="InterPro" id="IPR001544">
    <property type="entry name" value="Aminotrans_IV"/>
</dbReference>
<dbReference type="Gene3D" id="3.20.10.10">
    <property type="entry name" value="D-amino Acid Aminotransferase, subunit A, domain 2"/>
    <property type="match status" value="1"/>
</dbReference>
<dbReference type="InterPro" id="IPR036038">
    <property type="entry name" value="Aminotransferase-like"/>
</dbReference>